<proteinExistence type="predicted"/>
<dbReference type="KEGG" id="plue:EWM63_30350"/>
<reference evidence="1 2" key="1">
    <citation type="submission" date="2019-02" db="EMBL/GenBank/DDBJ databases">
        <title>Draft Genome Sequences of Six Type Strains of the Genus Massilia.</title>
        <authorList>
            <person name="Miess H."/>
            <person name="Frediansyhah A."/>
            <person name="Gross H."/>
        </authorList>
    </citation>
    <scope>NUCLEOTIDE SEQUENCE [LARGE SCALE GENOMIC DNA]</scope>
    <source>
        <strain evidence="1 2">DSM 17473</strain>
    </source>
</reference>
<dbReference type="AlphaFoldDB" id="A0A4P6L534"/>
<organism evidence="1 2">
    <name type="scientific">Pseudoduganella lutea</name>
    <dbReference type="NCBI Taxonomy" id="321985"/>
    <lineage>
        <taxon>Bacteria</taxon>
        <taxon>Pseudomonadati</taxon>
        <taxon>Pseudomonadota</taxon>
        <taxon>Betaproteobacteria</taxon>
        <taxon>Burkholderiales</taxon>
        <taxon>Oxalobacteraceae</taxon>
        <taxon>Telluria group</taxon>
        <taxon>Pseudoduganella</taxon>
    </lineage>
</organism>
<dbReference type="RefSeq" id="WP_130189848.1">
    <property type="nucleotide sequence ID" value="NZ_CP035913.1"/>
</dbReference>
<keyword evidence="2" id="KW-1185">Reference proteome</keyword>
<protein>
    <submittedName>
        <fullName evidence="1">Uncharacterized protein</fullName>
    </submittedName>
</protein>
<evidence type="ECO:0000313" key="1">
    <source>
        <dbReference type="EMBL" id="QBE66741.1"/>
    </source>
</evidence>
<dbReference type="Proteomes" id="UP000290637">
    <property type="component" value="Chromosome"/>
</dbReference>
<evidence type="ECO:0000313" key="2">
    <source>
        <dbReference type="Proteomes" id="UP000290637"/>
    </source>
</evidence>
<accession>A0A4P6L534</accession>
<sequence length="255" mass="28158">MTITPPPSPDISAERWVFEKEVRLHELTLRERELLLKETELELKRKEMAASSWRSPLIVAILAGSIAAVGNAWVAFSNANSLRDLETQKAEQARLLEMIKTGDPDKAAVNLGFLIDAGLVADSGIKARVASYLKTRKPGTGAALEPTVPGSKLAPPIVENGRIYLLAGEKEKSIEFPRLKEELKSAGFGLVGARVKEDAGRPDHPEVRYFNASDKAQSEKIAEFMRFYLNTDNVVSKQYVDPTGKPGYIEIWLGR</sequence>
<dbReference type="EMBL" id="CP035913">
    <property type="protein sequence ID" value="QBE66741.1"/>
    <property type="molecule type" value="Genomic_DNA"/>
</dbReference>
<name>A0A4P6L534_9BURK</name>
<dbReference type="OrthoDB" id="9157175at2"/>
<gene>
    <name evidence="1" type="ORF">EWM63_30350</name>
</gene>